<evidence type="ECO:0008006" key="4">
    <source>
        <dbReference type="Google" id="ProtNLM"/>
    </source>
</evidence>
<keyword evidence="3" id="KW-1185">Reference proteome</keyword>
<name>A0A1Y2MZT5_PSEAH</name>
<proteinExistence type="predicted"/>
<reference evidence="2 3" key="1">
    <citation type="submission" date="2016-09" db="EMBL/GenBank/DDBJ databases">
        <title>Pseudonocardia autotrophica DSM535, a candidate organism with high potential of specific P450 cytochromes.</title>
        <authorList>
            <person name="Grumaz C."/>
            <person name="Vainshtein Y."/>
            <person name="Kirstahler P."/>
            <person name="Sohn K."/>
        </authorList>
    </citation>
    <scope>NUCLEOTIDE SEQUENCE [LARGE SCALE GENOMIC DNA]</scope>
    <source>
        <strain evidence="2 3">DSM 535</strain>
    </source>
</reference>
<dbReference type="STRING" id="2074.BG845_02471"/>
<comment type="caution">
    <text evidence="2">The sequence shown here is derived from an EMBL/GenBank/DDBJ whole genome shotgun (WGS) entry which is preliminary data.</text>
</comment>
<evidence type="ECO:0000256" key="1">
    <source>
        <dbReference type="SAM" id="MobiDB-lite"/>
    </source>
</evidence>
<organism evidence="2 3">
    <name type="scientific">Pseudonocardia autotrophica</name>
    <name type="common">Amycolata autotrophica</name>
    <name type="synonym">Nocardia autotrophica</name>
    <dbReference type="NCBI Taxonomy" id="2074"/>
    <lineage>
        <taxon>Bacteria</taxon>
        <taxon>Bacillati</taxon>
        <taxon>Actinomycetota</taxon>
        <taxon>Actinomycetes</taxon>
        <taxon>Pseudonocardiales</taxon>
        <taxon>Pseudonocardiaceae</taxon>
        <taxon>Pseudonocardia</taxon>
    </lineage>
</organism>
<accession>A0A1Y2MZT5</accession>
<evidence type="ECO:0000313" key="3">
    <source>
        <dbReference type="Proteomes" id="UP000194360"/>
    </source>
</evidence>
<gene>
    <name evidence="2" type="ORF">BG845_02471</name>
</gene>
<dbReference type="Proteomes" id="UP000194360">
    <property type="component" value="Unassembled WGS sequence"/>
</dbReference>
<dbReference type="AlphaFoldDB" id="A0A1Y2MZT5"/>
<sequence>MRVNPPNRRTTRIGLAAGLWVAAAAGALLLGLTAVGAIGSGLAGGRSVQPLAAEEVRAELDRHGGPATGPAPGTTPGTGSAPGPAPEPVGVVPAGAAGTILVRCEGGTPYVVSVNPAQGFERDDDDLSPDQVEFDGDDVDVRVTLSCADGTPAGRVETIPDD</sequence>
<feature type="compositionally biased region" description="Low complexity" evidence="1">
    <location>
        <begin position="68"/>
        <end position="90"/>
    </location>
</feature>
<dbReference type="EMBL" id="MIGB01000011">
    <property type="protein sequence ID" value="OSY40713.1"/>
    <property type="molecule type" value="Genomic_DNA"/>
</dbReference>
<protein>
    <recommendedName>
        <fullName evidence="4">Septum formation initiator</fullName>
    </recommendedName>
</protein>
<feature type="region of interest" description="Disordered" evidence="1">
    <location>
        <begin position="62"/>
        <end position="90"/>
    </location>
</feature>
<evidence type="ECO:0000313" key="2">
    <source>
        <dbReference type="EMBL" id="OSY40713.1"/>
    </source>
</evidence>